<name>A0A315ZS65_9FIRM</name>
<evidence type="ECO:0000313" key="2">
    <source>
        <dbReference type="Proteomes" id="UP000254051"/>
    </source>
</evidence>
<evidence type="ECO:0000313" key="1">
    <source>
        <dbReference type="EMBL" id="SUQ15418.1"/>
    </source>
</evidence>
<reference evidence="2" key="1">
    <citation type="submission" date="2017-07" db="EMBL/GenBank/DDBJ databases">
        <authorList>
            <person name="Varghese N."/>
            <person name="Submissions S."/>
        </authorList>
    </citation>
    <scope>NUCLEOTIDE SEQUENCE [LARGE SCALE GENOMIC DNA]</scope>
    <source>
        <strain evidence="2">NLAE-zl-C134</strain>
    </source>
</reference>
<organism evidence="1 2">
    <name type="scientific">Faecalicatena contorta</name>
    <dbReference type="NCBI Taxonomy" id="39482"/>
    <lineage>
        <taxon>Bacteria</taxon>
        <taxon>Bacillati</taxon>
        <taxon>Bacillota</taxon>
        <taxon>Clostridia</taxon>
        <taxon>Lachnospirales</taxon>
        <taxon>Lachnospiraceae</taxon>
        <taxon>Faecalicatena</taxon>
    </lineage>
</organism>
<dbReference type="EMBL" id="UHJJ01000012">
    <property type="protein sequence ID" value="SUQ15418.1"/>
    <property type="molecule type" value="Genomic_DNA"/>
</dbReference>
<dbReference type="RefSeq" id="WP_109713230.1">
    <property type="nucleotide sequence ID" value="NZ_QGDS01000012.1"/>
</dbReference>
<accession>A0A315ZS65</accession>
<gene>
    <name evidence="1" type="ORF">SAMN05216529_11267</name>
</gene>
<dbReference type="Proteomes" id="UP000254051">
    <property type="component" value="Unassembled WGS sequence"/>
</dbReference>
<dbReference type="AlphaFoldDB" id="A0A315ZS65"/>
<keyword evidence="2" id="KW-1185">Reference proteome</keyword>
<dbReference type="InterPro" id="IPR020256">
    <property type="entry name" value="Spore_coat_CotJA"/>
</dbReference>
<sequence>MANYQNNMRYGRQMNFNNGCRPMPVNNNNCRPEPVQAPCGEQQRRASESCECRVPEREMPKNKKPEQCECRYDVLEDLPIAMAYVPWQKWRNLCKPCNALRMGTIFEDLYKPFYGRGGCNR</sequence>
<protein>
    <submittedName>
        <fullName evidence="1">Spore coat associated protein JA (CotJA)</fullName>
    </submittedName>
</protein>
<proteinExistence type="predicted"/>
<dbReference type="OrthoDB" id="9800571at2"/>
<dbReference type="Pfam" id="PF11007">
    <property type="entry name" value="CotJA"/>
    <property type="match status" value="1"/>
</dbReference>